<keyword evidence="1" id="KW-1133">Transmembrane helix</keyword>
<dbReference type="OrthoDB" id="1633470at2"/>
<keyword evidence="3" id="KW-1185">Reference proteome</keyword>
<reference evidence="3" key="1">
    <citation type="submission" date="2016-10" db="EMBL/GenBank/DDBJ databases">
        <authorList>
            <person name="Varghese N."/>
            <person name="Submissions S."/>
        </authorList>
    </citation>
    <scope>NUCLEOTIDE SEQUENCE [LARGE SCALE GENOMIC DNA]</scope>
    <source>
        <strain evidence="3">S9</strain>
    </source>
</reference>
<dbReference type="InterPro" id="IPR010897">
    <property type="entry name" value="Spore_II_P"/>
</dbReference>
<evidence type="ECO:0000313" key="3">
    <source>
        <dbReference type="Proteomes" id="UP000198571"/>
    </source>
</evidence>
<keyword evidence="1" id="KW-0472">Membrane</keyword>
<feature type="transmembrane region" description="Helical" evidence="1">
    <location>
        <begin position="24"/>
        <end position="49"/>
    </location>
</feature>
<dbReference type="Pfam" id="PF07454">
    <property type="entry name" value="SpoIIP"/>
    <property type="match status" value="1"/>
</dbReference>
<dbReference type="RefSeq" id="WP_093047874.1">
    <property type="nucleotide sequence ID" value="NZ_FOGT01000003.1"/>
</dbReference>
<sequence>MKKPYTYGRRPVNRHWKRTSFQKTFVSLVLGVIFIFFTTATLTALGPGYTLTSASVNKMSEHIPLETLVYVLGSENRYFQQALPDGHEPPSMTPVLFELATNLNPDDPRSLLGRELPGFSLFDGRIITAGEGVDYTNMPIESSPPMEVLLAEREASTERIEELADLKQSVAETESVEDLPVTVHIVHSHNRESYLPELQDASDPFHETVNITLVGERLGIELAKHGIRAEVDTTDIGAKLNERKWHFSQSYEVSREIVEEAVSGEEDIQFFFDLHRDSQSREVTTVEMNGEKYAKTLFVIGENNPNYEKNEALALKLHQKLQNQYYGLSRGIFAPPVSASGRNGVYNQDLSSNSLLVEFGGVENSLEEVYRSVELFAEVFSEFYWEQQTEE</sequence>
<accession>A0A1H9REG5</accession>
<proteinExistence type="predicted"/>
<evidence type="ECO:0000256" key="1">
    <source>
        <dbReference type="SAM" id="Phobius"/>
    </source>
</evidence>
<dbReference type="Proteomes" id="UP000198571">
    <property type="component" value="Unassembled WGS sequence"/>
</dbReference>
<dbReference type="NCBIfam" id="TIGR02867">
    <property type="entry name" value="spore_II_P"/>
    <property type="match status" value="1"/>
</dbReference>
<dbReference type="EMBL" id="FOGT01000003">
    <property type="protein sequence ID" value="SER71007.1"/>
    <property type="molecule type" value="Genomic_DNA"/>
</dbReference>
<dbReference type="AlphaFoldDB" id="A0A1H9REG5"/>
<keyword evidence="1" id="KW-0812">Transmembrane</keyword>
<name>A0A1H9REG5_9BACI</name>
<protein>
    <submittedName>
        <fullName evidence="2">Stage II sporulation protein P</fullName>
    </submittedName>
</protein>
<gene>
    <name evidence="2" type="ORF">SAMN05518684_103107</name>
</gene>
<evidence type="ECO:0000313" key="2">
    <source>
        <dbReference type="EMBL" id="SER71007.1"/>
    </source>
</evidence>
<organism evidence="2 3">
    <name type="scientific">Salipaludibacillus aurantiacus</name>
    <dbReference type="NCBI Taxonomy" id="1601833"/>
    <lineage>
        <taxon>Bacteria</taxon>
        <taxon>Bacillati</taxon>
        <taxon>Bacillota</taxon>
        <taxon>Bacilli</taxon>
        <taxon>Bacillales</taxon>
        <taxon>Bacillaceae</taxon>
    </lineage>
</organism>
<dbReference type="STRING" id="1601833.SAMN05518684_103107"/>